<evidence type="ECO:0000313" key="2">
    <source>
        <dbReference type="EMBL" id="KAF2684025.1"/>
    </source>
</evidence>
<gene>
    <name evidence="2" type="ORF">K458DRAFT_36429</name>
</gene>
<dbReference type="Proteomes" id="UP000799291">
    <property type="component" value="Unassembled WGS sequence"/>
</dbReference>
<evidence type="ECO:0000313" key="3">
    <source>
        <dbReference type="Proteomes" id="UP000799291"/>
    </source>
</evidence>
<dbReference type="AlphaFoldDB" id="A0A6G1J161"/>
<protein>
    <submittedName>
        <fullName evidence="2">Uncharacterized protein</fullName>
    </submittedName>
</protein>
<reference evidence="2" key="1">
    <citation type="journal article" date="2020" name="Stud. Mycol.">
        <title>101 Dothideomycetes genomes: a test case for predicting lifestyles and emergence of pathogens.</title>
        <authorList>
            <person name="Haridas S."/>
            <person name="Albert R."/>
            <person name="Binder M."/>
            <person name="Bloem J."/>
            <person name="Labutti K."/>
            <person name="Salamov A."/>
            <person name="Andreopoulos B."/>
            <person name="Baker S."/>
            <person name="Barry K."/>
            <person name="Bills G."/>
            <person name="Bluhm B."/>
            <person name="Cannon C."/>
            <person name="Castanera R."/>
            <person name="Culley D."/>
            <person name="Daum C."/>
            <person name="Ezra D."/>
            <person name="Gonzalez J."/>
            <person name="Henrissat B."/>
            <person name="Kuo A."/>
            <person name="Liang C."/>
            <person name="Lipzen A."/>
            <person name="Lutzoni F."/>
            <person name="Magnuson J."/>
            <person name="Mondo S."/>
            <person name="Nolan M."/>
            <person name="Ohm R."/>
            <person name="Pangilinan J."/>
            <person name="Park H.-J."/>
            <person name="Ramirez L."/>
            <person name="Alfaro M."/>
            <person name="Sun H."/>
            <person name="Tritt A."/>
            <person name="Yoshinaga Y."/>
            <person name="Zwiers L.-H."/>
            <person name="Turgeon B."/>
            <person name="Goodwin S."/>
            <person name="Spatafora J."/>
            <person name="Crous P."/>
            <person name="Grigoriev I."/>
        </authorList>
    </citation>
    <scope>NUCLEOTIDE SEQUENCE</scope>
    <source>
        <strain evidence="2">CBS 122367</strain>
    </source>
</reference>
<name>A0A6G1J161_9PLEO</name>
<sequence length="358" mass="40060">MSKSKILIVGCGAVGLSQGYHLSAAADITYLVRPGRKPAFVPPKRLYDYKENALRVFDNYRVIESANEVAGERFLFVFDTLDGHTARSEGGTSTLKAVGELIRETEAFVLYDAIGLDMEEHYAKSMSIGKERLLLAMSMLTHQPTPMISIPSTADRELVKQADLLYDGFPGHLGLMVFNTRPKLVKTLQATYAKNGKLKVAVHPAFLSAILPIGMLHLVVWNIDGYRPFPHLKANNELWGLMLRAQRETLALPRFGWTGWVFSWVLGSWATARLLFQAQVDGALPMAFHEFNAFHHGGKVVKQDIAMLEDIAAEGERVGRKMVALREVVRRAEETERLKEEERVKAKADGEEGVRKRV</sequence>
<evidence type="ECO:0000256" key="1">
    <source>
        <dbReference type="SAM" id="MobiDB-lite"/>
    </source>
</evidence>
<proteinExistence type="predicted"/>
<accession>A0A6G1J161</accession>
<keyword evidence="3" id="KW-1185">Reference proteome</keyword>
<dbReference type="OrthoDB" id="3753531at2759"/>
<organism evidence="2 3">
    <name type="scientific">Lentithecium fluviatile CBS 122367</name>
    <dbReference type="NCBI Taxonomy" id="1168545"/>
    <lineage>
        <taxon>Eukaryota</taxon>
        <taxon>Fungi</taxon>
        <taxon>Dikarya</taxon>
        <taxon>Ascomycota</taxon>
        <taxon>Pezizomycotina</taxon>
        <taxon>Dothideomycetes</taxon>
        <taxon>Pleosporomycetidae</taxon>
        <taxon>Pleosporales</taxon>
        <taxon>Massarineae</taxon>
        <taxon>Lentitheciaceae</taxon>
        <taxon>Lentithecium</taxon>
    </lineage>
</organism>
<dbReference type="EMBL" id="MU005582">
    <property type="protein sequence ID" value="KAF2684025.1"/>
    <property type="molecule type" value="Genomic_DNA"/>
</dbReference>
<feature type="region of interest" description="Disordered" evidence="1">
    <location>
        <begin position="339"/>
        <end position="358"/>
    </location>
</feature>